<dbReference type="FunFam" id="3.10.20.90:FF:000179">
    <property type="entry name" value="Plant UBX domain-containing protein 4"/>
    <property type="match status" value="1"/>
</dbReference>
<dbReference type="FunFam" id="1.10.8.10:FF:000020">
    <property type="entry name" value="NSFL1 (p97) cofactor (p47)"/>
    <property type="match status" value="1"/>
</dbReference>
<dbReference type="SMART" id="SM00166">
    <property type="entry name" value="UBX"/>
    <property type="match status" value="1"/>
</dbReference>
<accession>A0A4U6V350</accession>
<evidence type="ECO:0000256" key="2">
    <source>
        <dbReference type="SAM" id="MobiDB-lite"/>
    </source>
</evidence>
<feature type="region of interest" description="Disordered" evidence="2">
    <location>
        <begin position="337"/>
        <end position="362"/>
    </location>
</feature>
<feature type="compositionally biased region" description="Acidic residues" evidence="2">
    <location>
        <begin position="176"/>
        <end position="186"/>
    </location>
</feature>
<dbReference type="Pfam" id="PF00789">
    <property type="entry name" value="UBX"/>
    <property type="match status" value="1"/>
</dbReference>
<dbReference type="FunFam" id="3.30.420.210:FF:000005">
    <property type="entry name" value="Plant UBX domain-containing protein 4"/>
    <property type="match status" value="1"/>
</dbReference>
<evidence type="ECO:0000259" key="3">
    <source>
        <dbReference type="PROSITE" id="PS50033"/>
    </source>
</evidence>
<dbReference type="InterPro" id="IPR009060">
    <property type="entry name" value="UBA-like_sf"/>
</dbReference>
<dbReference type="InterPro" id="IPR029071">
    <property type="entry name" value="Ubiquitin-like_domsf"/>
</dbReference>
<dbReference type="PROSITE" id="PS51399">
    <property type="entry name" value="SEP"/>
    <property type="match status" value="1"/>
</dbReference>
<dbReference type="GO" id="GO:0007030">
    <property type="term" value="P:Golgi organization"/>
    <property type="evidence" value="ECO:0007669"/>
    <property type="project" value="TreeGrafter"/>
</dbReference>
<evidence type="ECO:0000256" key="1">
    <source>
        <dbReference type="ARBA" id="ARBA00022786"/>
    </source>
</evidence>
<dbReference type="GO" id="GO:0005634">
    <property type="term" value="C:nucleus"/>
    <property type="evidence" value="ECO:0007669"/>
    <property type="project" value="TreeGrafter"/>
</dbReference>
<dbReference type="SUPFAM" id="SSF54236">
    <property type="entry name" value="Ubiquitin-like"/>
    <property type="match status" value="1"/>
</dbReference>
<name>A0A4U6V350_SETVI</name>
<dbReference type="SUPFAM" id="SSF46934">
    <property type="entry name" value="UBA-like"/>
    <property type="match status" value="1"/>
</dbReference>
<feature type="compositionally biased region" description="Low complexity" evidence="2">
    <location>
        <begin position="344"/>
        <end position="362"/>
    </location>
</feature>
<evidence type="ECO:0000313" key="5">
    <source>
        <dbReference type="EMBL" id="TKW22244.1"/>
    </source>
</evidence>
<feature type="region of interest" description="Disordered" evidence="2">
    <location>
        <begin position="55"/>
        <end position="260"/>
    </location>
</feature>
<dbReference type="CDD" id="cd01770">
    <property type="entry name" value="UBX_UBXN2"/>
    <property type="match status" value="1"/>
</dbReference>
<dbReference type="SMART" id="SM00553">
    <property type="entry name" value="SEP"/>
    <property type="match status" value="1"/>
</dbReference>
<sequence>MAAGDAGRAPMPADAQSLVESFCGITSATPAEAAFFLEGHNWALESAVQSFYDSADGDAGAEAGAADPAPPLPAPPADAGGADSEDEDYVAGGGGDEDEDDEDYVGDDGDGDDEDAALASAAAAAEERRRPSKRLKRSHDARGASGSGSRAGGRANGAGNVRTLSDLGGGKRGAGSDEDSGEDDEWAPPPEYYTGGEKSGMVVRDRSKRKNNADEVFKQAKTKGAKQGPFESRRRSSSRNFTGTGRLLTGETVQRDAPQPPEEIVHNIYFWSNGFTVNDGPLRSFDDPANASFLESIKNSDCPTELEPADGKSKVNVNLIRKEEEFTEPVKPAAPFQGERRTLAAPSDNNTSSAAASSTTAAPRTITVDDSLPSTSLQIRFADGSRLVARFNTSHTISDVRAFIDATRPEASEYMLQAGFPPKPLEDVTKTIEEAGVANSVIIQSV</sequence>
<dbReference type="InterPro" id="IPR036241">
    <property type="entry name" value="NSFL1C_SEP_dom_sf"/>
</dbReference>
<dbReference type="Proteomes" id="UP000298652">
    <property type="component" value="Chromosome 4"/>
</dbReference>
<dbReference type="Gene3D" id="3.30.420.210">
    <property type="entry name" value="SEP domain"/>
    <property type="match status" value="1"/>
</dbReference>
<evidence type="ECO:0000259" key="4">
    <source>
        <dbReference type="PROSITE" id="PS51399"/>
    </source>
</evidence>
<dbReference type="AlphaFoldDB" id="A0A4U6V350"/>
<dbReference type="PANTHER" id="PTHR23333">
    <property type="entry name" value="UBX DOMAIN CONTAINING PROTEIN"/>
    <property type="match status" value="1"/>
</dbReference>
<dbReference type="Gene3D" id="1.10.8.10">
    <property type="entry name" value="DNA helicase RuvA subunit, C-terminal domain"/>
    <property type="match status" value="1"/>
</dbReference>
<gene>
    <name evidence="5" type="ORF">SEVIR_4G216700v2</name>
</gene>
<feature type="compositionally biased region" description="Low complexity" evidence="2">
    <location>
        <begin position="55"/>
        <end position="67"/>
    </location>
</feature>
<dbReference type="OMA" id="RTHEKYI"/>
<organism evidence="5 6">
    <name type="scientific">Setaria viridis</name>
    <name type="common">Green bristlegrass</name>
    <name type="synonym">Setaria italica subsp. viridis</name>
    <dbReference type="NCBI Taxonomy" id="4556"/>
    <lineage>
        <taxon>Eukaryota</taxon>
        <taxon>Viridiplantae</taxon>
        <taxon>Streptophyta</taxon>
        <taxon>Embryophyta</taxon>
        <taxon>Tracheophyta</taxon>
        <taxon>Spermatophyta</taxon>
        <taxon>Magnoliopsida</taxon>
        <taxon>Liliopsida</taxon>
        <taxon>Poales</taxon>
        <taxon>Poaceae</taxon>
        <taxon>PACMAD clade</taxon>
        <taxon>Panicoideae</taxon>
        <taxon>Panicodae</taxon>
        <taxon>Paniceae</taxon>
        <taxon>Cenchrinae</taxon>
        <taxon>Setaria</taxon>
    </lineage>
</organism>
<dbReference type="Pfam" id="PF14555">
    <property type="entry name" value="UBA_4"/>
    <property type="match status" value="1"/>
</dbReference>
<dbReference type="PROSITE" id="PS50033">
    <property type="entry name" value="UBX"/>
    <property type="match status" value="1"/>
</dbReference>
<dbReference type="InterPro" id="IPR001012">
    <property type="entry name" value="UBX_dom"/>
</dbReference>
<dbReference type="Gene3D" id="3.10.20.90">
    <property type="entry name" value="Phosphatidylinositol 3-kinase Catalytic Subunit, Chain A, domain 1"/>
    <property type="match status" value="1"/>
</dbReference>
<dbReference type="EMBL" id="CM016555">
    <property type="protein sequence ID" value="TKW22244.1"/>
    <property type="molecule type" value="Genomic_DNA"/>
</dbReference>
<protein>
    <recommendedName>
        <fullName evidence="7">UBX domain-containing protein</fullName>
    </recommendedName>
</protein>
<dbReference type="GO" id="GO:0043161">
    <property type="term" value="P:proteasome-mediated ubiquitin-dependent protein catabolic process"/>
    <property type="evidence" value="ECO:0007669"/>
    <property type="project" value="TreeGrafter"/>
</dbReference>
<dbReference type="GO" id="GO:0000045">
    <property type="term" value="P:autophagosome assembly"/>
    <property type="evidence" value="ECO:0007669"/>
    <property type="project" value="TreeGrafter"/>
</dbReference>
<dbReference type="InterPro" id="IPR012989">
    <property type="entry name" value="SEP_domain"/>
</dbReference>
<dbReference type="GO" id="GO:0051117">
    <property type="term" value="F:ATPase binding"/>
    <property type="evidence" value="ECO:0007669"/>
    <property type="project" value="UniProtKB-ARBA"/>
</dbReference>
<evidence type="ECO:0008006" key="7">
    <source>
        <dbReference type="Google" id="ProtNLM"/>
    </source>
</evidence>
<proteinExistence type="predicted"/>
<reference evidence="5" key="1">
    <citation type="submission" date="2019-03" db="EMBL/GenBank/DDBJ databases">
        <title>WGS assembly of Setaria viridis.</title>
        <authorList>
            <person name="Huang P."/>
            <person name="Jenkins J."/>
            <person name="Grimwood J."/>
            <person name="Barry K."/>
            <person name="Healey A."/>
            <person name="Mamidi S."/>
            <person name="Sreedasyam A."/>
            <person name="Shu S."/>
            <person name="Feldman M."/>
            <person name="Wu J."/>
            <person name="Yu Y."/>
            <person name="Chen C."/>
            <person name="Johnson J."/>
            <person name="Rokhsar D."/>
            <person name="Baxter I."/>
            <person name="Schmutz J."/>
            <person name="Brutnell T."/>
            <person name="Kellogg E."/>
        </authorList>
    </citation>
    <scope>NUCLEOTIDE SEQUENCE [LARGE SCALE GENOMIC DNA]</scope>
</reference>
<keyword evidence="6" id="KW-1185">Reference proteome</keyword>
<dbReference type="Pfam" id="PF08059">
    <property type="entry name" value="SEP"/>
    <property type="match status" value="1"/>
</dbReference>
<dbReference type="GO" id="GO:0031468">
    <property type="term" value="P:nuclear membrane reassembly"/>
    <property type="evidence" value="ECO:0007669"/>
    <property type="project" value="TreeGrafter"/>
</dbReference>
<dbReference type="Gramene" id="TKW22244">
    <property type="protein sequence ID" value="TKW22244"/>
    <property type="gene ID" value="SEVIR_4G216700v2"/>
</dbReference>
<dbReference type="GO" id="GO:0061025">
    <property type="term" value="P:membrane fusion"/>
    <property type="evidence" value="ECO:0007669"/>
    <property type="project" value="TreeGrafter"/>
</dbReference>
<dbReference type="GO" id="GO:0043130">
    <property type="term" value="F:ubiquitin binding"/>
    <property type="evidence" value="ECO:0007669"/>
    <property type="project" value="TreeGrafter"/>
</dbReference>
<evidence type="ECO:0000313" key="6">
    <source>
        <dbReference type="Proteomes" id="UP000298652"/>
    </source>
</evidence>
<dbReference type="SUPFAM" id="SSF102848">
    <property type="entry name" value="NSFL1 (p97 ATPase) cofactor p47, SEP domain"/>
    <property type="match status" value="1"/>
</dbReference>
<keyword evidence="1" id="KW-0833">Ubl conjugation pathway</keyword>
<feature type="domain" description="SEP" evidence="4">
    <location>
        <begin position="263"/>
        <end position="327"/>
    </location>
</feature>
<feature type="compositionally biased region" description="Acidic residues" evidence="2">
    <location>
        <begin position="83"/>
        <end position="116"/>
    </location>
</feature>
<dbReference type="PANTHER" id="PTHR23333:SF25">
    <property type="entry name" value="OS06G0634600 PROTEIN"/>
    <property type="match status" value="1"/>
</dbReference>
<feature type="compositionally biased region" description="Gly residues" evidence="2">
    <location>
        <begin position="145"/>
        <end position="156"/>
    </location>
</feature>
<dbReference type="GO" id="GO:0005829">
    <property type="term" value="C:cytosol"/>
    <property type="evidence" value="ECO:0007669"/>
    <property type="project" value="TreeGrafter"/>
</dbReference>
<feature type="domain" description="UBX" evidence="3">
    <location>
        <begin position="370"/>
        <end position="445"/>
    </location>
</feature>
<feature type="compositionally biased region" description="Basic residues" evidence="2">
    <location>
        <begin position="130"/>
        <end position="139"/>
    </location>
</feature>